<proteinExistence type="predicted"/>
<protein>
    <submittedName>
        <fullName evidence="2">ATP-dependent zinc metalloprotease FtsH</fullName>
        <ecNumber evidence="2">3.4.24.-</ecNumber>
    </submittedName>
</protein>
<evidence type="ECO:0000259" key="1">
    <source>
        <dbReference type="SMART" id="SM00382"/>
    </source>
</evidence>
<dbReference type="EMBL" id="CAJPUY010000015">
    <property type="protein sequence ID" value="CAG2149969.1"/>
    <property type="molecule type" value="Genomic_DNA"/>
</dbReference>
<name>A0A916N592_9BURK</name>
<dbReference type="InterPro" id="IPR003593">
    <property type="entry name" value="AAA+_ATPase"/>
</dbReference>
<dbReference type="Proteomes" id="UP000672934">
    <property type="component" value="Unassembled WGS sequence"/>
</dbReference>
<dbReference type="CDD" id="cd19481">
    <property type="entry name" value="RecA-like_protease"/>
    <property type="match status" value="1"/>
</dbReference>
<evidence type="ECO:0000313" key="3">
    <source>
        <dbReference type="Proteomes" id="UP000672934"/>
    </source>
</evidence>
<organism evidence="2 3">
    <name type="scientific">Cupriavidus yeoncheonensis</name>
    <dbReference type="NCBI Taxonomy" id="1462994"/>
    <lineage>
        <taxon>Bacteria</taxon>
        <taxon>Pseudomonadati</taxon>
        <taxon>Pseudomonadota</taxon>
        <taxon>Betaproteobacteria</taxon>
        <taxon>Burkholderiales</taxon>
        <taxon>Burkholderiaceae</taxon>
        <taxon>Cupriavidus</taxon>
    </lineage>
</organism>
<evidence type="ECO:0000313" key="2">
    <source>
        <dbReference type="EMBL" id="CAG2149969.1"/>
    </source>
</evidence>
<reference evidence="2" key="1">
    <citation type="submission" date="2021-03" db="EMBL/GenBank/DDBJ databases">
        <authorList>
            <person name="Peeters C."/>
        </authorList>
    </citation>
    <scope>NUCLEOTIDE SEQUENCE</scope>
    <source>
        <strain evidence="2">LMG 31506</strain>
    </source>
</reference>
<keyword evidence="2" id="KW-0482">Metalloprotease</keyword>
<dbReference type="Gene3D" id="3.40.50.300">
    <property type="entry name" value="P-loop containing nucleotide triphosphate hydrolases"/>
    <property type="match status" value="2"/>
</dbReference>
<keyword evidence="2" id="KW-0378">Hydrolase</keyword>
<dbReference type="EC" id="3.4.24.-" evidence="2"/>
<sequence>MRNAPQATKRASIRKKTASVVVRLLRRRNRVHGDEAMDFTRFAEEDRSKILRPGPGISASSALDWMCAQFALRVVCALGPRFNLRSNINDVLTVSAQEMVWPYGVVLRVQRFLSARCADMPAWKGAGRLTPEEFLERHGQWNSAFDESALFYYLDEYVKHHAKDMFAVFDASASAIASRLDGERVLLVRNIDMLSHVLDLPEHERKLLLFAALAKYKRDLRAVMVDCKVAHSQEAFQILSGLTGASPADVAASLRPGSRLETLNLIEQPLPENSVTDLGDLMRLSDRLLHVLLGNYANEAEMMAVFTRPAAPPTLTVTDYPHVETDARYLSALLSNATRQHAAGVNVLIYGPPGTGKTEFARLLAREAGCELYEVDCLDRDGNSLSGKDRYRSLQVSQAFLRGRPRTALLFDEVEDVFPGSSRELMSLFGQEDARASVNGKAWVNQTLEQNPVPVIWISNSIRQIDPAYLRRFQFHLELKIPPPLVRENIIRKHLGGLDVSDPFITALAGRKTLTPAQVQSAARFVQLARPDVDEPVEALILRQLEHADRAMGLRPEAEVRPVVTHYRLDNLHLETRYDVAKITEALRVRQRGTLCFYGPPGTGKTALAEHIAAALDMPLMIRRASDLMSKYVGETEQQIAAMFARAEEDGAVLLLDEADSFMQSRQQAVRNYEVSEVNEMLQGMERFNGIFVCTTNLFDRIDEAALRRFSFKIRFLPLKAGQRATMFVDEALDGDEARLTDAMRQELDVMDCLTPGDFATVKRQCVLLGDSLTPDEFLAQLRHEHAVKPDVRAHRPLGFLR</sequence>
<comment type="caution">
    <text evidence="2">The sequence shown here is derived from an EMBL/GenBank/DDBJ whole genome shotgun (WGS) entry which is preliminary data.</text>
</comment>
<dbReference type="InterPro" id="IPR003959">
    <property type="entry name" value="ATPase_AAA_core"/>
</dbReference>
<dbReference type="SMART" id="SM00382">
    <property type="entry name" value="AAA"/>
    <property type="match status" value="2"/>
</dbReference>
<keyword evidence="3" id="KW-1185">Reference proteome</keyword>
<dbReference type="InterPro" id="IPR050168">
    <property type="entry name" value="AAA_ATPase_domain"/>
</dbReference>
<dbReference type="SUPFAM" id="SSF52540">
    <property type="entry name" value="P-loop containing nucleoside triphosphate hydrolases"/>
    <property type="match status" value="2"/>
</dbReference>
<dbReference type="PANTHER" id="PTHR23077">
    <property type="entry name" value="AAA-FAMILY ATPASE"/>
    <property type="match status" value="1"/>
</dbReference>
<accession>A0A916N592</accession>
<dbReference type="GO" id="GO:0005524">
    <property type="term" value="F:ATP binding"/>
    <property type="evidence" value="ECO:0007669"/>
    <property type="project" value="InterPro"/>
</dbReference>
<dbReference type="GO" id="GO:0008237">
    <property type="term" value="F:metallopeptidase activity"/>
    <property type="evidence" value="ECO:0007669"/>
    <property type="project" value="UniProtKB-KW"/>
</dbReference>
<dbReference type="AlphaFoldDB" id="A0A916N592"/>
<dbReference type="GO" id="GO:0016887">
    <property type="term" value="F:ATP hydrolysis activity"/>
    <property type="evidence" value="ECO:0007669"/>
    <property type="project" value="InterPro"/>
</dbReference>
<feature type="domain" description="AAA+ ATPase" evidence="1">
    <location>
        <begin position="591"/>
        <end position="720"/>
    </location>
</feature>
<feature type="domain" description="AAA+ ATPase" evidence="1">
    <location>
        <begin position="343"/>
        <end position="483"/>
    </location>
</feature>
<dbReference type="InterPro" id="IPR027417">
    <property type="entry name" value="P-loop_NTPase"/>
</dbReference>
<dbReference type="CDD" id="cd00009">
    <property type="entry name" value="AAA"/>
    <property type="match status" value="1"/>
</dbReference>
<dbReference type="Pfam" id="PF00004">
    <property type="entry name" value="AAA"/>
    <property type="match status" value="2"/>
</dbReference>
<keyword evidence="2" id="KW-0645">Protease</keyword>
<gene>
    <name evidence="2" type="primary">ftsH_1</name>
    <name evidence="2" type="ORF">LMG31506_04142</name>
</gene>